<evidence type="ECO:0000313" key="4">
    <source>
        <dbReference type="Ensembl" id="ENSSORP00005040406.1"/>
    </source>
</evidence>
<protein>
    <submittedName>
        <fullName evidence="4">Cofilin-2-like</fullName>
    </submittedName>
</protein>
<dbReference type="InterPro" id="IPR002108">
    <property type="entry name" value="ADF-H"/>
</dbReference>
<dbReference type="PRINTS" id="PR00006">
    <property type="entry name" value="COFILIN"/>
</dbReference>
<reference evidence="4" key="1">
    <citation type="submission" date="2019-06" db="EMBL/GenBank/DDBJ databases">
        <authorList>
            <consortium name="Wellcome Sanger Institute Data Sharing"/>
        </authorList>
    </citation>
    <scope>NUCLEOTIDE SEQUENCE [LARGE SCALE GENOMIC DNA]</scope>
</reference>
<evidence type="ECO:0000313" key="5">
    <source>
        <dbReference type="Proteomes" id="UP000472271"/>
    </source>
</evidence>
<keyword evidence="2" id="KW-0009">Actin-binding</keyword>
<reference evidence="4" key="3">
    <citation type="submission" date="2025-09" db="UniProtKB">
        <authorList>
            <consortium name="Ensembl"/>
        </authorList>
    </citation>
    <scope>IDENTIFICATION</scope>
</reference>
<accession>A0A673BD36</accession>
<dbReference type="PANTHER" id="PTHR11913">
    <property type="entry name" value="COFILIN-RELATED"/>
    <property type="match status" value="1"/>
</dbReference>
<dbReference type="GO" id="GO:0003779">
    <property type="term" value="F:actin binding"/>
    <property type="evidence" value="ECO:0007669"/>
    <property type="project" value="UniProtKB-KW"/>
</dbReference>
<organism evidence="4 5">
    <name type="scientific">Sphaeramia orbicularis</name>
    <name type="common">orbiculate cardinalfish</name>
    <dbReference type="NCBI Taxonomy" id="375764"/>
    <lineage>
        <taxon>Eukaryota</taxon>
        <taxon>Metazoa</taxon>
        <taxon>Chordata</taxon>
        <taxon>Craniata</taxon>
        <taxon>Vertebrata</taxon>
        <taxon>Euteleostomi</taxon>
        <taxon>Actinopterygii</taxon>
        <taxon>Neopterygii</taxon>
        <taxon>Teleostei</taxon>
        <taxon>Neoteleostei</taxon>
        <taxon>Acanthomorphata</taxon>
        <taxon>Gobiaria</taxon>
        <taxon>Kurtiformes</taxon>
        <taxon>Apogonoidei</taxon>
        <taxon>Apogonidae</taxon>
        <taxon>Apogoninae</taxon>
        <taxon>Sphaeramia</taxon>
    </lineage>
</organism>
<dbReference type="SMART" id="SM00102">
    <property type="entry name" value="ADF"/>
    <property type="match status" value="1"/>
</dbReference>
<gene>
    <name evidence="4" type="primary">cfl1l</name>
</gene>
<dbReference type="GO" id="GO:0015629">
    <property type="term" value="C:actin cytoskeleton"/>
    <property type="evidence" value="ECO:0007669"/>
    <property type="project" value="InterPro"/>
</dbReference>
<evidence type="ECO:0000256" key="2">
    <source>
        <dbReference type="ARBA" id="ARBA00023203"/>
    </source>
</evidence>
<dbReference type="OrthoDB" id="10249245at2759"/>
<dbReference type="Proteomes" id="UP000472271">
    <property type="component" value="Chromosome 15"/>
</dbReference>
<dbReference type="PROSITE" id="PS51263">
    <property type="entry name" value="ADF_H"/>
    <property type="match status" value="1"/>
</dbReference>
<dbReference type="SUPFAM" id="SSF55753">
    <property type="entry name" value="Actin depolymerizing proteins"/>
    <property type="match status" value="1"/>
</dbReference>
<keyword evidence="5" id="KW-1185">Reference proteome</keyword>
<dbReference type="CDD" id="cd11286">
    <property type="entry name" value="ADF_cofilin_like"/>
    <property type="match status" value="1"/>
</dbReference>
<feature type="domain" description="ADF-H" evidence="3">
    <location>
        <begin position="4"/>
        <end position="146"/>
    </location>
</feature>
<evidence type="ECO:0000256" key="1">
    <source>
        <dbReference type="ARBA" id="ARBA00006844"/>
    </source>
</evidence>
<dbReference type="InterPro" id="IPR017904">
    <property type="entry name" value="ADF/Cofilin"/>
</dbReference>
<comment type="similarity">
    <text evidence="1">Belongs to the actin-binding proteins ADF family.</text>
</comment>
<dbReference type="GO" id="GO:0030042">
    <property type="term" value="P:actin filament depolymerization"/>
    <property type="evidence" value="ECO:0007669"/>
    <property type="project" value="InterPro"/>
</dbReference>
<reference evidence="4" key="2">
    <citation type="submission" date="2025-08" db="UniProtKB">
        <authorList>
            <consortium name="Ensembl"/>
        </authorList>
    </citation>
    <scope>IDENTIFICATION</scope>
</reference>
<dbReference type="AlphaFoldDB" id="A0A673BD36"/>
<dbReference type="Pfam" id="PF00241">
    <property type="entry name" value="Cofilin_ADF"/>
    <property type="match status" value="1"/>
</dbReference>
<name>A0A673BD36_9TELE</name>
<dbReference type="Gene3D" id="3.40.20.10">
    <property type="entry name" value="Severin"/>
    <property type="match status" value="1"/>
</dbReference>
<dbReference type="InterPro" id="IPR029006">
    <property type="entry name" value="ADF-H/Gelsolin-like_dom_sf"/>
</dbReference>
<dbReference type="Ensembl" id="ENSSORT00005041447.1">
    <property type="protein sequence ID" value="ENSSORP00005040406.1"/>
    <property type="gene ID" value="ENSSORG00005018867.1"/>
</dbReference>
<proteinExistence type="inferred from homology"/>
<sequence length="158" mass="18119">MSSGVAVSDEVKDLFNEMKVQKSGDDQRERLRIVTFVIDGDFVQAEEKYRQKDVEDKDDIYKFFLSVLKEKSCRYVLYDCHFETKESKKEELVFGMWNPDHATVKDRLLYSSTKTAVGKAFSGVKHNIAINGYAEIEDKDSFADKLGKNIVSLEGHSM</sequence>
<evidence type="ECO:0000259" key="3">
    <source>
        <dbReference type="PROSITE" id="PS51263"/>
    </source>
</evidence>
<dbReference type="InParanoid" id="A0A673BD36"/>